<feature type="domain" description="DUF5643" evidence="3">
    <location>
        <begin position="214"/>
        <end position="325"/>
    </location>
</feature>
<dbReference type="InterPro" id="IPR025436">
    <property type="entry name" value="DUF4179"/>
</dbReference>
<organism evidence="4 5">
    <name type="scientific">Oceanobacillus chungangensis</name>
    <dbReference type="NCBI Taxonomy" id="1229152"/>
    <lineage>
        <taxon>Bacteria</taxon>
        <taxon>Bacillati</taxon>
        <taxon>Bacillota</taxon>
        <taxon>Bacilli</taxon>
        <taxon>Bacillales</taxon>
        <taxon>Bacillaceae</taxon>
        <taxon>Oceanobacillus</taxon>
    </lineage>
</organism>
<sequence>MDRWERELKNKVNPMLTSGVEERIEETLNKLPRKRRQRIFLYPAIASIASLFIIFSASLFSPSAADTLKSVPVIGSIFKLVGDISEQKGNKMELTTLLGEEIEVGGHTIIFTESLYDGSTIHIGYLIEPPTIDSKFWNDFFDNLQLTVDGKSLNYGYGMGNKGDFLEDGDYAGVFTIDINREELPDHFMLGIYSRYENRAWKVALPIVLQGENQSFLVNQTKSAKDLVMHYDKITFFPTSTEIAFRIVMDEDVFNSDKYMFMDYQVVDNEGRVLQPLSGGGGGGSDNGQFLQTFKYYFEPLETIPQAITVKPFLNKKDEKELEVVKEKWKGQEMTLSQGDIGQVKILDIDMNDDFATVTIETDGADAYQQANNVWIEFHDTKDYSDDQGLKRVEGTVNQYQLTAELGGRNIEGLYVATSKLHAPTFFEELEMTIELIER</sequence>
<keyword evidence="1" id="KW-0812">Transmembrane</keyword>
<evidence type="ECO:0000256" key="1">
    <source>
        <dbReference type="SAM" id="Phobius"/>
    </source>
</evidence>
<gene>
    <name evidence="4" type="ORF">CWR45_07940</name>
</gene>
<proteinExistence type="predicted"/>
<dbReference type="AlphaFoldDB" id="A0A3D8PWU3"/>
<feature type="domain" description="DUF4179" evidence="2">
    <location>
        <begin position="36"/>
        <end position="128"/>
    </location>
</feature>
<evidence type="ECO:0000313" key="4">
    <source>
        <dbReference type="EMBL" id="RDW19355.1"/>
    </source>
</evidence>
<dbReference type="Gene3D" id="2.60.40.1630">
    <property type="entry name" value="bacillus anthracis domain"/>
    <property type="match status" value="1"/>
</dbReference>
<reference evidence="5" key="1">
    <citation type="submission" date="2017-11" db="EMBL/GenBank/DDBJ databases">
        <authorList>
            <person name="Zhu W."/>
        </authorList>
    </citation>
    <scope>NUCLEOTIDE SEQUENCE [LARGE SCALE GENOMIC DNA]</scope>
    <source>
        <strain evidence="5">CAU 1051</strain>
    </source>
</reference>
<dbReference type="Gene3D" id="2.60.40.1640">
    <property type="entry name" value="Conserved domain protein"/>
    <property type="match status" value="1"/>
</dbReference>
<dbReference type="OrthoDB" id="2541898at2"/>
<evidence type="ECO:0000313" key="5">
    <source>
        <dbReference type="Proteomes" id="UP000256520"/>
    </source>
</evidence>
<evidence type="ECO:0008006" key="6">
    <source>
        <dbReference type="Google" id="ProtNLM"/>
    </source>
</evidence>
<accession>A0A3D8PWU3</accession>
<protein>
    <recommendedName>
        <fullName evidence="6">DUF4179 domain-containing protein</fullName>
    </recommendedName>
</protein>
<evidence type="ECO:0000259" key="2">
    <source>
        <dbReference type="Pfam" id="PF13786"/>
    </source>
</evidence>
<dbReference type="InterPro" id="IPR040680">
    <property type="entry name" value="DUF5643"/>
</dbReference>
<dbReference type="EMBL" id="PIOD01000007">
    <property type="protein sequence ID" value="RDW19355.1"/>
    <property type="molecule type" value="Genomic_DNA"/>
</dbReference>
<dbReference type="Pfam" id="PF13786">
    <property type="entry name" value="DUF4179"/>
    <property type="match status" value="1"/>
</dbReference>
<name>A0A3D8PWU3_9BACI</name>
<keyword evidence="1" id="KW-0472">Membrane</keyword>
<keyword evidence="1" id="KW-1133">Transmembrane helix</keyword>
<evidence type="ECO:0000259" key="3">
    <source>
        <dbReference type="Pfam" id="PF18705"/>
    </source>
</evidence>
<dbReference type="Proteomes" id="UP000256520">
    <property type="component" value="Unassembled WGS sequence"/>
</dbReference>
<dbReference type="Pfam" id="PF18705">
    <property type="entry name" value="DUF5643"/>
    <property type="match status" value="1"/>
</dbReference>
<dbReference type="RefSeq" id="WP_115749345.1">
    <property type="nucleotide sequence ID" value="NZ_PIOD01000007.1"/>
</dbReference>
<feature type="transmembrane region" description="Helical" evidence="1">
    <location>
        <begin position="39"/>
        <end position="60"/>
    </location>
</feature>
<keyword evidence="5" id="KW-1185">Reference proteome</keyword>
<comment type="caution">
    <text evidence="4">The sequence shown here is derived from an EMBL/GenBank/DDBJ whole genome shotgun (WGS) entry which is preliminary data.</text>
</comment>